<evidence type="ECO:0000256" key="1">
    <source>
        <dbReference type="SAM" id="Phobius"/>
    </source>
</evidence>
<keyword evidence="3" id="KW-1185">Reference proteome</keyword>
<proteinExistence type="predicted"/>
<keyword evidence="1" id="KW-0472">Membrane</keyword>
<gene>
    <name evidence="2" type="ORF">TvY486_0018080</name>
</gene>
<dbReference type="Proteomes" id="UP000009027">
    <property type="component" value="Unassembled WGS sequence"/>
</dbReference>
<evidence type="ECO:0000313" key="2">
    <source>
        <dbReference type="EMBL" id="CCD19102.1"/>
    </source>
</evidence>
<evidence type="ECO:0000313" key="3">
    <source>
        <dbReference type="Proteomes" id="UP000009027"/>
    </source>
</evidence>
<dbReference type="AlphaFoldDB" id="F9WNI4"/>
<sequence>MFLNSIGCICFQKIKQMCAHFFHSLIRCCFMAVVRVIAQALLDDSRLIESDVETSATTPVRKFIGVKPVLVKNCRGVTLGRAAVSFKAQATSTAANMIRTWCCIRFFFSWLILRVSCTSDGWSICHHDALVDVLTPHFLLKSFSERREKLFCDIGRTFLFYILFLRPREPLETHQNVHIMLSDVSYTKVSRRDFTPFWTPTFACQDVTCDVTAFTVSAQPFSPCLHSLTLSILLLNSIQRKKSDHACMKLAMGEMRLWRAIPLLVCVILCGSSFALLSAAGSSNETSSKVLEKFPWLCEWLGNKTLVRIYAMSVHTNLVREYRKLNEERGRLVTDIADAGAVSQLEIVSEAQYNADVKFWEVVWLKNEACSAIESLVGVINAWKDTLFEGKNAHRLCNSSFMRAEHNASHSFAVLYAELAKNVANFSAFSNSHNASHYHDVKQKIDSVMETLKEAEKLSVLAAEAKSRISHARDALEKGRRLHTFNQGAAFVCEVEKRMNIMKDTFVALESMLNGVLARADVLLRRTVLLQMVAVKLGQEIPAVEDAQLAKAAATTAMANVSSALLRIISAMHGGTQVNLRSLLKHGHELQSDVLECKSDKHLERSVLLRVVADEHRSHFEEFEMWRDATAALWESVTDVRSPQHLDCNNFGDAECKAVLSQVNELMEVGRQARTAAEARLSDAISVLVTVEQQINKGKALLESVLGVDNGTLAWNDANATLDGLEEAVVGGAEEDDGAEHGGGGANKVNGASRTTSIVLVVVVPTIIAGLAIAVTWFVLRQRRRRENTKDPTPFLRL</sequence>
<keyword evidence="1" id="KW-0812">Transmembrane</keyword>
<dbReference type="EMBL" id="CAEX01002620">
    <property type="protein sequence ID" value="CCD19102.1"/>
    <property type="molecule type" value="Genomic_DNA"/>
</dbReference>
<organism evidence="2 3">
    <name type="scientific">Trypanosoma vivax (strain Y486)</name>
    <dbReference type="NCBI Taxonomy" id="1055687"/>
    <lineage>
        <taxon>Eukaryota</taxon>
        <taxon>Discoba</taxon>
        <taxon>Euglenozoa</taxon>
        <taxon>Kinetoplastea</taxon>
        <taxon>Metakinetoplastina</taxon>
        <taxon>Trypanosomatida</taxon>
        <taxon>Trypanosomatidae</taxon>
        <taxon>Trypanosoma</taxon>
        <taxon>Duttonella</taxon>
    </lineage>
</organism>
<name>F9WNI4_TRYVY</name>
<reference evidence="2 3" key="1">
    <citation type="journal article" date="2012" name="Proc. Natl. Acad. Sci. U.S.A.">
        <title>Antigenic diversity is generated by distinct evolutionary mechanisms in African trypanosome species.</title>
        <authorList>
            <person name="Jackson A.P."/>
            <person name="Berry A."/>
            <person name="Aslett M."/>
            <person name="Allison H.C."/>
            <person name="Burton P."/>
            <person name="Vavrova-Anderson J."/>
            <person name="Brown R."/>
            <person name="Browne H."/>
            <person name="Corton N."/>
            <person name="Hauser H."/>
            <person name="Gamble J."/>
            <person name="Gilderthorp R."/>
            <person name="Marcello L."/>
            <person name="McQuillan J."/>
            <person name="Otto T.D."/>
            <person name="Quail M.A."/>
            <person name="Sanders M.J."/>
            <person name="van Tonder A."/>
            <person name="Ginger M.L."/>
            <person name="Field M.C."/>
            <person name="Barry J.D."/>
            <person name="Hertz-Fowler C."/>
            <person name="Berriman M."/>
        </authorList>
    </citation>
    <scope>NUCLEOTIDE SEQUENCE</scope>
    <source>
        <strain evidence="2 3">Y486</strain>
    </source>
</reference>
<feature type="transmembrane region" description="Helical" evidence="1">
    <location>
        <begin position="758"/>
        <end position="780"/>
    </location>
</feature>
<protein>
    <submittedName>
        <fullName evidence="2">Uncharacterized protein</fullName>
    </submittedName>
</protein>
<dbReference type="VEuPathDB" id="TriTrypDB:TvY486_0018080"/>
<keyword evidence="1" id="KW-1133">Transmembrane helix</keyword>
<accession>F9WNI4</accession>